<reference evidence="2 3" key="1">
    <citation type="submission" date="2021-01" db="EMBL/GenBank/DDBJ databases">
        <title>Chromosome-level genome assembly of a human fungal pathogen reveals clustering of transcriptionally co-regulated genes.</title>
        <authorList>
            <person name="Voorhies M."/>
            <person name="Cohen S."/>
            <person name="Shea T.P."/>
            <person name="Petrus S."/>
            <person name="Munoz J.F."/>
            <person name="Poplawski S."/>
            <person name="Goldman W.E."/>
            <person name="Michael T."/>
            <person name="Cuomo C.A."/>
            <person name="Sil A."/>
            <person name="Beyhan S."/>
        </authorList>
    </citation>
    <scope>NUCLEOTIDE SEQUENCE [LARGE SCALE GENOMIC DNA]</scope>
    <source>
        <strain evidence="2 3">G184AR</strain>
    </source>
</reference>
<proteinExistence type="predicted"/>
<comment type="caution">
    <text evidence="2">The sequence shown here is derived from an EMBL/GenBank/DDBJ whole genome shotgun (WGS) entry which is preliminary data.</text>
</comment>
<evidence type="ECO:0000256" key="1">
    <source>
        <dbReference type="SAM" id="MobiDB-lite"/>
    </source>
</evidence>
<dbReference type="EMBL" id="JAEVHI010000007">
    <property type="protein sequence ID" value="KAG5287557.1"/>
    <property type="molecule type" value="Genomic_DNA"/>
</dbReference>
<protein>
    <submittedName>
        <fullName evidence="2">Uncharacterized protein</fullName>
    </submittedName>
</protein>
<feature type="region of interest" description="Disordered" evidence="1">
    <location>
        <begin position="1"/>
        <end position="20"/>
    </location>
</feature>
<dbReference type="AlphaFoldDB" id="A0A8H7YA23"/>
<feature type="compositionally biased region" description="Basic residues" evidence="1">
    <location>
        <begin position="1"/>
        <end position="18"/>
    </location>
</feature>
<name>A0A8H7YA23_AJECA</name>
<gene>
    <name evidence="2" type="ORF">I7I52_11363</name>
</gene>
<evidence type="ECO:0000313" key="2">
    <source>
        <dbReference type="EMBL" id="KAG5287557.1"/>
    </source>
</evidence>
<dbReference type="Proteomes" id="UP000670092">
    <property type="component" value="Unassembled WGS sequence"/>
</dbReference>
<evidence type="ECO:0000313" key="3">
    <source>
        <dbReference type="Proteomes" id="UP000670092"/>
    </source>
</evidence>
<organism evidence="2 3">
    <name type="scientific">Ajellomyces capsulatus</name>
    <name type="common">Darling's disease fungus</name>
    <name type="synonym">Histoplasma capsulatum</name>
    <dbReference type="NCBI Taxonomy" id="5037"/>
    <lineage>
        <taxon>Eukaryota</taxon>
        <taxon>Fungi</taxon>
        <taxon>Dikarya</taxon>
        <taxon>Ascomycota</taxon>
        <taxon>Pezizomycotina</taxon>
        <taxon>Eurotiomycetes</taxon>
        <taxon>Eurotiomycetidae</taxon>
        <taxon>Onygenales</taxon>
        <taxon>Ajellomycetaceae</taxon>
        <taxon>Histoplasma</taxon>
    </lineage>
</organism>
<accession>A0A8H7YA23</accession>
<dbReference type="VEuPathDB" id="FungiDB:I7I52_11363"/>
<sequence length="84" mass="9724">MNKNSKKRPMNARKRWKRSWCGNPDPAENLVCASGLVIGQRTGSDGRNSFLEVSSKTATSWFDFLRVGRRRPWLLDCSPRMSWH</sequence>